<feature type="transmembrane region" description="Helical" evidence="2">
    <location>
        <begin position="7"/>
        <end position="25"/>
    </location>
</feature>
<dbReference type="EMBL" id="CP147403">
    <property type="protein sequence ID" value="WXB91321.1"/>
    <property type="molecule type" value="Genomic_DNA"/>
</dbReference>
<dbReference type="Pfam" id="PF12685">
    <property type="entry name" value="SpoIIIAH"/>
    <property type="match status" value="1"/>
</dbReference>
<feature type="compositionally biased region" description="Acidic residues" evidence="1">
    <location>
        <begin position="122"/>
        <end position="133"/>
    </location>
</feature>
<keyword evidence="2" id="KW-0812">Transmembrane</keyword>
<proteinExistence type="predicted"/>
<evidence type="ECO:0000313" key="3">
    <source>
        <dbReference type="EMBL" id="WXB91321.1"/>
    </source>
</evidence>
<evidence type="ECO:0000313" key="4">
    <source>
        <dbReference type="Proteomes" id="UP001368328"/>
    </source>
</evidence>
<evidence type="ECO:0000256" key="2">
    <source>
        <dbReference type="SAM" id="Phobius"/>
    </source>
</evidence>
<accession>A0ABZ2N1K9</accession>
<keyword evidence="2" id="KW-1133">Transmembrane helix</keyword>
<name>A0ABZ2N1K9_9BACI</name>
<organism evidence="3 4">
    <name type="scientific">Metabacillus rhizosphaerae</name>
    <dbReference type="NCBI Taxonomy" id="3117747"/>
    <lineage>
        <taxon>Bacteria</taxon>
        <taxon>Bacillati</taxon>
        <taxon>Bacillota</taxon>
        <taxon>Bacilli</taxon>
        <taxon>Bacillales</taxon>
        <taxon>Bacillaceae</taxon>
        <taxon>Metabacillus</taxon>
    </lineage>
</organism>
<feature type="region of interest" description="Disordered" evidence="1">
    <location>
        <begin position="154"/>
        <end position="180"/>
    </location>
</feature>
<dbReference type="Proteomes" id="UP001368328">
    <property type="component" value="Chromosome"/>
</dbReference>
<keyword evidence="2" id="KW-0472">Membrane</keyword>
<evidence type="ECO:0000256" key="1">
    <source>
        <dbReference type="SAM" id="MobiDB-lite"/>
    </source>
</evidence>
<keyword evidence="4" id="KW-1185">Reference proteome</keyword>
<dbReference type="InterPro" id="IPR038503">
    <property type="entry name" value="SpoIIIAH_sf"/>
</dbReference>
<protein>
    <submittedName>
        <fullName evidence="3">SpoIIIAH-like family protein</fullName>
    </submittedName>
</protein>
<feature type="compositionally biased region" description="Basic and acidic residues" evidence="1">
    <location>
        <begin position="69"/>
        <end position="113"/>
    </location>
</feature>
<dbReference type="Gene3D" id="1.10.287.4300">
    <property type="entry name" value="Stage III sporulation protein AH-like"/>
    <property type="match status" value="1"/>
</dbReference>
<sequence>MLKKQTVWLLTMLSLVVVLSVYYVTSPDGGTSNIVMTEENQEVSENTADVNELAEEKQPAAEEEQPAQEEEKQPAQEEEKQPAQEEEKQPATEEEKQPAEEGKDGKDSEKGESQDETGANAEEGEVQTEELEDGTVISSVTSDELFAELRMELEDQRSKRKGQLDTIVASNDTTPEEKNEAYDEMEALDEAAHKETVLETLIKSQGYDDALVRAEGNNVKITVKASKEHDKSAANKIMVLVRDEMENMENVVVTFEQ</sequence>
<gene>
    <name evidence="3" type="ORF">WCV66_12505</name>
</gene>
<dbReference type="RefSeq" id="WP_338789444.1">
    <property type="nucleotide sequence ID" value="NZ_CP147403.1"/>
</dbReference>
<reference evidence="3 4" key="1">
    <citation type="submission" date="2024-02" db="EMBL/GenBank/DDBJ databases">
        <title>Seven novel Bacillus-like species.</title>
        <authorList>
            <person name="Liu G."/>
        </authorList>
    </citation>
    <scope>NUCLEOTIDE SEQUENCE [LARGE SCALE GENOMIC DNA]</scope>
    <source>
        <strain evidence="3 4">FJAT-53654</strain>
    </source>
</reference>
<feature type="region of interest" description="Disordered" evidence="1">
    <location>
        <begin position="40"/>
        <end position="139"/>
    </location>
</feature>
<dbReference type="InterPro" id="IPR024232">
    <property type="entry name" value="SpoIIIAH"/>
</dbReference>